<dbReference type="InterPro" id="IPR010710">
    <property type="entry name" value="DUF1289"/>
</dbReference>
<organism evidence="1 2">
    <name type="scientific">Pandoraea vervacti</name>
    <dbReference type="NCBI Taxonomy" id="656178"/>
    <lineage>
        <taxon>Bacteria</taxon>
        <taxon>Pseudomonadati</taxon>
        <taxon>Pseudomonadota</taxon>
        <taxon>Betaproteobacteria</taxon>
        <taxon>Burkholderiales</taxon>
        <taxon>Burkholderiaceae</taxon>
        <taxon>Pandoraea</taxon>
    </lineage>
</organism>
<dbReference type="PANTHER" id="PTHR35175:SF1">
    <property type="entry name" value="OXIDOREDUCTASE"/>
    <property type="match status" value="1"/>
</dbReference>
<evidence type="ECO:0000313" key="1">
    <source>
        <dbReference type="EMBL" id="AJP57465.2"/>
    </source>
</evidence>
<proteinExistence type="predicted"/>
<dbReference type="PANTHER" id="PTHR35175">
    <property type="entry name" value="DUF1289 DOMAIN-CONTAINING PROTEIN"/>
    <property type="match status" value="1"/>
</dbReference>
<name>A0ABN4FPT3_9BURK</name>
<accession>A0ABN4FPT3</accession>
<dbReference type="Pfam" id="PF06945">
    <property type="entry name" value="DUF1289"/>
    <property type="match status" value="1"/>
</dbReference>
<reference evidence="2" key="1">
    <citation type="submission" date="2015-02" db="EMBL/GenBank/DDBJ databases">
        <title>Complete Genome Sequencing of Pandoraea vervacti NS15 sp. nov.</title>
        <authorList>
            <person name="Chan K.-G."/>
        </authorList>
    </citation>
    <scope>NUCLEOTIDE SEQUENCE [LARGE SCALE GENOMIC DNA]</scope>
    <source>
        <strain evidence="2">NS15</strain>
    </source>
</reference>
<dbReference type="Proteomes" id="UP000035085">
    <property type="component" value="Chromosome"/>
</dbReference>
<keyword evidence="2" id="KW-1185">Reference proteome</keyword>
<dbReference type="EMBL" id="CP010897">
    <property type="protein sequence ID" value="AJP57465.2"/>
    <property type="molecule type" value="Genomic_DNA"/>
</dbReference>
<evidence type="ECO:0000313" key="2">
    <source>
        <dbReference type="Proteomes" id="UP000035085"/>
    </source>
</evidence>
<protein>
    <recommendedName>
        <fullName evidence="3">DUF1289 domain-containing protein</fullName>
    </recommendedName>
</protein>
<gene>
    <name evidence="1" type="ORF">UC34_11390</name>
</gene>
<evidence type="ECO:0008006" key="3">
    <source>
        <dbReference type="Google" id="ProtNLM"/>
    </source>
</evidence>
<sequence>MTLSLNTPAPGWPNPPLMSELHDRPDSPCIGVCSTLFDDVCKGCGRTAYEVSNWVFFTEQEKAAVWQRISRDGTAMRFCDSGATTSQT</sequence>